<name>A0A3B0VJA8_9ZZZZ</name>
<proteinExistence type="predicted"/>
<reference evidence="3" key="1">
    <citation type="submission" date="2018-06" db="EMBL/GenBank/DDBJ databases">
        <authorList>
            <person name="Zhirakovskaya E."/>
        </authorList>
    </citation>
    <scope>NUCLEOTIDE SEQUENCE</scope>
</reference>
<dbReference type="GO" id="GO:0004573">
    <property type="term" value="F:Glc3Man9GlcNAc2 oligosaccharide glucosidase activity"/>
    <property type="evidence" value="ECO:0007669"/>
    <property type="project" value="InterPro"/>
</dbReference>
<sequence>MIIPGNGRYLPYNIISIIVSDTTTPAIVTHGKIYDFLEKSYISSYIFEDLNMKKAKTAEQKRLIDSEARKADWKNWGPYVSERAWGTVREDYSANGDAWGYFPHDHARSRAYRWNEDGLAGVCNRLQNICLGVALWNEQDPILKERLFGLTGPEGNHGEDVKEYYFYLDSTPTHSYMKMLYKYPQVAYPYAELLAENSRRGKVDPEFELIDALGDAFAQNRYFDIFIEYAKAGEEDILCRITAVNRATDPAPIHILPHIWYRNTWSWADDRPHSQLQASENNSVYTKCRHLGERWWHVETPHVETLHCNVSTLFTENETNLAIFNQPNATPYVKDSFHRAVVNGEWERVNPAQVGSKAAAHFQAIVPPGEQFVVQVRFSPTNHPAPFADFEAIFAQRLAEADAFYEAIHPIQLNEDERRVQRQAFAGLLWSKQFYHYSVPLWLDGDSAGMPPPAERKNGRNANWPHLYNLDVLSMPDKWEYPWYAAWDLAFHTLPLALLDPEWAKRQLILMLREWYMHPNGQIPAYEWSFSDVNPPVHAWACWRVYKITRNVTGHADTEFLEKVFHKLLLNFTWWVNRKDADGNNVFQGGFLGLDNIGVFDRSQPLPTGGHMEQADGTAWMGMFCLNMLAIALELARTKPAYEDVATKFFEHFIYIADAINGVGGSGLWDEEDGFFYDQIHLPDGRFLPLKIRSFVGLIPLYGVEILDPDLLDKLPRFRRRMAWFIKYRPKLVQHVASLTEPGENGRLLLSLVNRKQISRILQRTLDSEQFLSEYGIRSLSKEYEERPFQINLNGQTHTVRYTPAESDSHLFGGNSNWRGPIWLPVNYLLIESLQKFHHYYGESLQLPLPTGSDTAVTLKEVANELSRRLIALFLRDDGGKRPFYGGVQQFQNDPLWRDYILFYEYFHGDNGAGIGASHQTGWTALVAKLLHSTNATD</sequence>
<gene>
    <name evidence="3" type="ORF">MNBD_CHLOROFLEXI01-4587</name>
</gene>
<dbReference type="Pfam" id="PF22422">
    <property type="entry name" value="MGH1-like_GH"/>
    <property type="match status" value="1"/>
</dbReference>
<evidence type="ECO:0000259" key="2">
    <source>
        <dbReference type="Pfam" id="PF22422"/>
    </source>
</evidence>
<dbReference type="SUPFAM" id="SSF48208">
    <property type="entry name" value="Six-hairpin glycosidases"/>
    <property type="match status" value="1"/>
</dbReference>
<evidence type="ECO:0000313" key="3">
    <source>
        <dbReference type="EMBL" id="VAW31734.1"/>
    </source>
</evidence>
<organism evidence="3">
    <name type="scientific">hydrothermal vent metagenome</name>
    <dbReference type="NCBI Taxonomy" id="652676"/>
    <lineage>
        <taxon>unclassified sequences</taxon>
        <taxon>metagenomes</taxon>
        <taxon>ecological metagenomes</taxon>
    </lineage>
</organism>
<dbReference type="GO" id="GO:0016874">
    <property type="term" value="F:ligase activity"/>
    <property type="evidence" value="ECO:0007669"/>
    <property type="project" value="UniProtKB-KW"/>
</dbReference>
<dbReference type="InterPro" id="IPR012341">
    <property type="entry name" value="6hp_glycosidase-like_sf"/>
</dbReference>
<keyword evidence="3" id="KW-0436">Ligase</keyword>
<dbReference type="InterPro" id="IPR031335">
    <property type="entry name" value="Glyco_hydro_63_C"/>
</dbReference>
<dbReference type="GO" id="GO:0009311">
    <property type="term" value="P:oligosaccharide metabolic process"/>
    <property type="evidence" value="ECO:0007669"/>
    <property type="project" value="InterPro"/>
</dbReference>
<dbReference type="Gene3D" id="1.50.10.10">
    <property type="match status" value="1"/>
</dbReference>
<feature type="domain" description="Mannosylglycerate hydrolase MGH1-like glycoside hydrolase" evidence="2">
    <location>
        <begin position="481"/>
        <end position="585"/>
    </location>
</feature>
<dbReference type="InterPro" id="IPR054491">
    <property type="entry name" value="MGH1-like_GH"/>
</dbReference>
<dbReference type="Pfam" id="PF03200">
    <property type="entry name" value="Glyco_hydro_63"/>
    <property type="match status" value="1"/>
</dbReference>
<dbReference type="InterPro" id="IPR008928">
    <property type="entry name" value="6-hairpin_glycosidase_sf"/>
</dbReference>
<accession>A0A3B0VJA8</accession>
<evidence type="ECO:0000259" key="1">
    <source>
        <dbReference type="Pfam" id="PF03200"/>
    </source>
</evidence>
<dbReference type="InterPro" id="IPR004888">
    <property type="entry name" value="Glycoside_hydrolase_63"/>
</dbReference>
<dbReference type="PANTHER" id="PTHR10412">
    <property type="entry name" value="MANNOSYL-OLIGOSACCHARIDE GLUCOSIDASE"/>
    <property type="match status" value="1"/>
</dbReference>
<feature type="domain" description="Glycosyl hydrolase family 63 C-terminal" evidence="1">
    <location>
        <begin position="754"/>
        <end position="843"/>
    </location>
</feature>
<dbReference type="EMBL" id="UOEU01000280">
    <property type="protein sequence ID" value="VAW31734.1"/>
    <property type="molecule type" value="Genomic_DNA"/>
</dbReference>
<dbReference type="AlphaFoldDB" id="A0A3B0VJA8"/>
<protein>
    <submittedName>
        <fullName evidence="3">Acyl-coenzyme A synthetases/AMP-(Fatty) acid ligases</fullName>
    </submittedName>
</protein>
<dbReference type="PANTHER" id="PTHR10412:SF10">
    <property type="entry name" value="GLYCOSYL HYDROLASE FAMILY 63 C-TERMINAL DOMAIN-CONTAINING PROTEIN"/>
    <property type="match status" value="1"/>
</dbReference>